<dbReference type="GO" id="GO:0071555">
    <property type="term" value="P:cell wall organization"/>
    <property type="evidence" value="ECO:0007669"/>
    <property type="project" value="UniProtKB-UniRule"/>
</dbReference>
<organism evidence="12 13">
    <name type="scientific">Anaerosalibacter bizertensis</name>
    <dbReference type="NCBI Taxonomy" id="932217"/>
    <lineage>
        <taxon>Bacteria</taxon>
        <taxon>Bacillati</taxon>
        <taxon>Bacillota</taxon>
        <taxon>Tissierellia</taxon>
        <taxon>Tissierellales</taxon>
        <taxon>Sporanaerobacteraceae</taxon>
        <taxon>Anaerosalibacter</taxon>
    </lineage>
</organism>
<evidence type="ECO:0000256" key="9">
    <source>
        <dbReference type="PROSITE-ProRule" id="PRU01373"/>
    </source>
</evidence>
<evidence type="ECO:0000256" key="6">
    <source>
        <dbReference type="ARBA" id="ARBA00022960"/>
    </source>
</evidence>
<keyword evidence="8 9" id="KW-0961">Cell wall biogenesis/degradation</keyword>
<comment type="caution">
    <text evidence="12">The sequence shown here is derived from an EMBL/GenBank/DDBJ whole genome shotgun (WGS) entry which is preliminary data.</text>
</comment>
<comment type="pathway">
    <text evidence="1 9">Cell wall biogenesis; peptidoglycan biosynthesis.</text>
</comment>
<keyword evidence="13" id="KW-1185">Reference proteome</keyword>
<keyword evidence="10" id="KW-1133">Transmembrane helix</keyword>
<dbReference type="AlphaFoldDB" id="A0A9Q4FLH4"/>
<feature type="active site" description="Proton donor/acceptor" evidence="9">
    <location>
        <position position="120"/>
    </location>
</feature>
<dbReference type="InterPro" id="IPR036366">
    <property type="entry name" value="PGBDSf"/>
</dbReference>
<evidence type="ECO:0000256" key="2">
    <source>
        <dbReference type="ARBA" id="ARBA00005992"/>
    </source>
</evidence>
<protein>
    <submittedName>
        <fullName evidence="12">L,D-transpeptidase family protein</fullName>
    </submittedName>
</protein>
<comment type="similarity">
    <text evidence="2">Belongs to the YkuD family.</text>
</comment>
<keyword evidence="6 9" id="KW-0133">Cell shape</keyword>
<dbReference type="CDD" id="cd16913">
    <property type="entry name" value="YkuD_like"/>
    <property type="match status" value="1"/>
</dbReference>
<evidence type="ECO:0000256" key="4">
    <source>
        <dbReference type="ARBA" id="ARBA00022679"/>
    </source>
</evidence>
<keyword evidence="10" id="KW-0812">Transmembrane</keyword>
<keyword evidence="4" id="KW-0808">Transferase</keyword>
<evidence type="ECO:0000313" key="13">
    <source>
        <dbReference type="Proteomes" id="UP001108123"/>
    </source>
</evidence>
<dbReference type="GO" id="GO:0005576">
    <property type="term" value="C:extracellular region"/>
    <property type="evidence" value="ECO:0007669"/>
    <property type="project" value="TreeGrafter"/>
</dbReference>
<proteinExistence type="inferred from homology"/>
<dbReference type="Gene3D" id="1.10.101.10">
    <property type="entry name" value="PGBD-like superfamily/PGBD"/>
    <property type="match status" value="1"/>
</dbReference>
<keyword evidence="5" id="KW-0378">Hydrolase</keyword>
<dbReference type="Pfam" id="PF01471">
    <property type="entry name" value="PG_binding_1"/>
    <property type="match status" value="1"/>
</dbReference>
<dbReference type="PANTHER" id="PTHR30582">
    <property type="entry name" value="L,D-TRANSPEPTIDASE"/>
    <property type="match status" value="1"/>
</dbReference>
<dbReference type="GO" id="GO:0018104">
    <property type="term" value="P:peptidoglycan-protein cross-linking"/>
    <property type="evidence" value="ECO:0007669"/>
    <property type="project" value="TreeGrafter"/>
</dbReference>
<keyword evidence="3" id="KW-0328">Glycosyltransferase</keyword>
<gene>
    <name evidence="12" type="ORF">L0P62_05305</name>
</gene>
<keyword evidence="7 9" id="KW-0573">Peptidoglycan synthesis</keyword>
<dbReference type="InterPro" id="IPR002477">
    <property type="entry name" value="Peptidoglycan-bd-like"/>
</dbReference>
<dbReference type="InterPro" id="IPR005490">
    <property type="entry name" value="LD_TPept_cat_dom"/>
</dbReference>
<dbReference type="GO" id="GO:0071972">
    <property type="term" value="F:peptidoglycan L,D-transpeptidase activity"/>
    <property type="evidence" value="ECO:0007669"/>
    <property type="project" value="TreeGrafter"/>
</dbReference>
<evidence type="ECO:0000256" key="3">
    <source>
        <dbReference type="ARBA" id="ARBA00022676"/>
    </source>
</evidence>
<evidence type="ECO:0000259" key="11">
    <source>
        <dbReference type="PROSITE" id="PS52029"/>
    </source>
</evidence>
<accession>A0A9Q4FLH4</accession>
<dbReference type="Pfam" id="PF03734">
    <property type="entry name" value="YkuD"/>
    <property type="match status" value="1"/>
</dbReference>
<dbReference type="SUPFAM" id="SSF47090">
    <property type="entry name" value="PGBD-like"/>
    <property type="match status" value="1"/>
</dbReference>
<dbReference type="Gene3D" id="2.40.440.10">
    <property type="entry name" value="L,D-transpeptidase catalytic domain-like"/>
    <property type="match status" value="1"/>
</dbReference>
<dbReference type="EMBL" id="JAKNID010000014">
    <property type="protein sequence ID" value="MCG4564863.1"/>
    <property type="molecule type" value="Genomic_DNA"/>
</dbReference>
<dbReference type="PANTHER" id="PTHR30582:SF24">
    <property type="entry name" value="L,D-TRANSPEPTIDASE ERFK_SRFK-RELATED"/>
    <property type="match status" value="1"/>
</dbReference>
<dbReference type="GO" id="GO:0008360">
    <property type="term" value="P:regulation of cell shape"/>
    <property type="evidence" value="ECO:0007669"/>
    <property type="project" value="UniProtKB-UniRule"/>
</dbReference>
<dbReference type="InterPro" id="IPR036365">
    <property type="entry name" value="PGBD-like_sf"/>
</dbReference>
<reference evidence="12" key="1">
    <citation type="submission" date="2022-01" db="EMBL/GenBank/DDBJ databases">
        <title>Collection of gut derived symbiotic bacterial strains cultured from healthy donors.</title>
        <authorList>
            <person name="Lin H."/>
            <person name="Kohout C."/>
            <person name="Waligurski E."/>
            <person name="Pamer E.G."/>
        </authorList>
    </citation>
    <scope>NUCLEOTIDE SEQUENCE</scope>
    <source>
        <strain evidence="12">MSK.14.39</strain>
    </source>
</reference>
<feature type="domain" description="L,D-TPase catalytic" evidence="11">
    <location>
        <begin position="50"/>
        <end position="160"/>
    </location>
</feature>
<dbReference type="PROSITE" id="PS52029">
    <property type="entry name" value="LD_TPASE"/>
    <property type="match status" value="1"/>
</dbReference>
<sequence>MLRRIKVVILSFFLMIIVIVVGNQIHLSLVEKNKNNNYEDVYSTNKESNLSILIEVDRKILYLIDMDTNEIIKKYVVATGKPGSPTPLGTFKIVEKAAWGGGFGSRWMGLNVPWGKYGIHGTNKPDSIGYNASAGCIRMRNQDIEELYSMVKHETIVTLVSGEYGPFSYGFRTIKPGDRGADVREVQKRLKQKGYYEGSIDGVYGNGMKSALINFLKDNNMSITDNIGPNIYEKLGIVLMD</sequence>
<evidence type="ECO:0000256" key="10">
    <source>
        <dbReference type="SAM" id="Phobius"/>
    </source>
</evidence>
<keyword evidence="10" id="KW-0472">Membrane</keyword>
<evidence type="ECO:0000256" key="5">
    <source>
        <dbReference type="ARBA" id="ARBA00022801"/>
    </source>
</evidence>
<evidence type="ECO:0000256" key="8">
    <source>
        <dbReference type="ARBA" id="ARBA00023316"/>
    </source>
</evidence>
<dbReference type="GO" id="GO:0016757">
    <property type="term" value="F:glycosyltransferase activity"/>
    <property type="evidence" value="ECO:0007669"/>
    <property type="project" value="UniProtKB-KW"/>
</dbReference>
<dbReference type="InterPro" id="IPR050979">
    <property type="entry name" value="LD-transpeptidase"/>
</dbReference>
<feature type="active site" description="Nucleophile" evidence="9">
    <location>
        <position position="136"/>
    </location>
</feature>
<dbReference type="RefSeq" id="WP_226807600.1">
    <property type="nucleotide sequence ID" value="NZ_JAHLOA010000006.1"/>
</dbReference>
<feature type="transmembrane region" description="Helical" evidence="10">
    <location>
        <begin position="7"/>
        <end position="27"/>
    </location>
</feature>
<name>A0A9Q4FLH4_9FIRM</name>
<evidence type="ECO:0000313" key="12">
    <source>
        <dbReference type="EMBL" id="MCG4564863.1"/>
    </source>
</evidence>
<dbReference type="InterPro" id="IPR038063">
    <property type="entry name" value="Transpep_catalytic_dom"/>
</dbReference>
<evidence type="ECO:0000256" key="7">
    <source>
        <dbReference type="ARBA" id="ARBA00022984"/>
    </source>
</evidence>
<dbReference type="Proteomes" id="UP001108123">
    <property type="component" value="Unassembled WGS sequence"/>
</dbReference>
<dbReference type="SUPFAM" id="SSF141523">
    <property type="entry name" value="L,D-transpeptidase catalytic domain-like"/>
    <property type="match status" value="1"/>
</dbReference>
<evidence type="ECO:0000256" key="1">
    <source>
        <dbReference type="ARBA" id="ARBA00004752"/>
    </source>
</evidence>